<name>A0ABN7AQC5_9HEMI</name>
<proteinExistence type="predicted"/>
<feature type="region of interest" description="Disordered" evidence="1">
    <location>
        <begin position="130"/>
        <end position="221"/>
    </location>
</feature>
<dbReference type="EMBL" id="AP028912">
    <property type="protein sequence ID" value="BES93106.1"/>
    <property type="molecule type" value="Genomic_DNA"/>
</dbReference>
<feature type="compositionally biased region" description="Polar residues" evidence="1">
    <location>
        <begin position="156"/>
        <end position="167"/>
    </location>
</feature>
<feature type="chain" id="PRO_5046376884" description="Attacin C-terminal domain-containing protein" evidence="2">
    <location>
        <begin position="20"/>
        <end position="221"/>
    </location>
</feature>
<keyword evidence="4" id="KW-1185">Reference proteome</keyword>
<evidence type="ECO:0000256" key="2">
    <source>
        <dbReference type="SAM" id="SignalP"/>
    </source>
</evidence>
<protein>
    <recommendedName>
        <fullName evidence="5">Attacin C-terminal domain-containing protein</fullName>
    </recommendedName>
</protein>
<evidence type="ECO:0008006" key="5">
    <source>
        <dbReference type="Google" id="ProtNLM"/>
    </source>
</evidence>
<organism evidence="3 4">
    <name type="scientific">Nesidiocoris tenuis</name>
    <dbReference type="NCBI Taxonomy" id="355587"/>
    <lineage>
        <taxon>Eukaryota</taxon>
        <taxon>Metazoa</taxon>
        <taxon>Ecdysozoa</taxon>
        <taxon>Arthropoda</taxon>
        <taxon>Hexapoda</taxon>
        <taxon>Insecta</taxon>
        <taxon>Pterygota</taxon>
        <taxon>Neoptera</taxon>
        <taxon>Paraneoptera</taxon>
        <taxon>Hemiptera</taxon>
        <taxon>Heteroptera</taxon>
        <taxon>Panheteroptera</taxon>
        <taxon>Cimicomorpha</taxon>
        <taxon>Miridae</taxon>
        <taxon>Dicyphina</taxon>
        <taxon>Nesidiocoris</taxon>
    </lineage>
</organism>
<evidence type="ECO:0000313" key="4">
    <source>
        <dbReference type="Proteomes" id="UP001307889"/>
    </source>
</evidence>
<evidence type="ECO:0000256" key="1">
    <source>
        <dbReference type="SAM" id="MobiDB-lite"/>
    </source>
</evidence>
<dbReference type="Proteomes" id="UP001307889">
    <property type="component" value="Chromosome 4"/>
</dbReference>
<sequence length="221" mass="24038">MKLAKALLILSGYLLHALCQTANTRGAISNPYIGKLLYEITHDLPGFIQTSVPVSSNENEPFKIHYDINKLGYLGSNDDRGYNPAASFFSGQPGSVGFSRTDGVGYSGDLGDGKHLTGNFGGFHTETVESGKSDDYSPGFGSGYSAGPRNLGYGGTQSQYNSNQRANPNFGYQPKTYSPLPVGRDALLDKNNYYKGYRNSPGNSNAYSSSFRPSNDYRRQY</sequence>
<keyword evidence="2" id="KW-0732">Signal</keyword>
<accession>A0ABN7AQC5</accession>
<feature type="signal peptide" evidence="2">
    <location>
        <begin position="1"/>
        <end position="19"/>
    </location>
</feature>
<evidence type="ECO:0000313" key="3">
    <source>
        <dbReference type="EMBL" id="BES93106.1"/>
    </source>
</evidence>
<reference evidence="3 4" key="1">
    <citation type="submission" date="2023-09" db="EMBL/GenBank/DDBJ databases">
        <title>Nesidiocoris tenuis whole genome shotgun sequence.</title>
        <authorList>
            <person name="Shibata T."/>
            <person name="Shimoda M."/>
            <person name="Kobayashi T."/>
            <person name="Uehara T."/>
        </authorList>
    </citation>
    <scope>NUCLEOTIDE SEQUENCE [LARGE SCALE GENOMIC DNA]</scope>
    <source>
        <strain evidence="3 4">Japan</strain>
    </source>
</reference>
<feature type="compositionally biased region" description="Polar residues" evidence="1">
    <location>
        <begin position="200"/>
        <end position="213"/>
    </location>
</feature>
<gene>
    <name evidence="3" type="ORF">NTJ_05915</name>
</gene>